<dbReference type="InterPro" id="IPR005650">
    <property type="entry name" value="BlaI_family"/>
</dbReference>
<dbReference type="PIRSF" id="PIRSF019455">
    <property type="entry name" value="CopR_AtkY"/>
    <property type="match status" value="1"/>
</dbReference>
<dbReference type="Proteomes" id="UP001168363">
    <property type="component" value="Unassembled WGS sequence"/>
</dbReference>
<evidence type="ECO:0000256" key="3">
    <source>
        <dbReference type="ARBA" id="ARBA00023125"/>
    </source>
</evidence>
<reference evidence="5" key="1">
    <citation type="submission" date="2023-06" db="EMBL/GenBank/DDBJ databases">
        <title>Genome sequence of Nocardioides sp. SOB44.</title>
        <authorList>
            <person name="Zhang G."/>
        </authorList>
    </citation>
    <scope>NUCLEOTIDE SEQUENCE</scope>
    <source>
        <strain evidence="5">SOB44</strain>
    </source>
</reference>
<dbReference type="EMBL" id="JAULSC010000005">
    <property type="protein sequence ID" value="MDO3395635.1"/>
    <property type="molecule type" value="Genomic_DNA"/>
</dbReference>
<dbReference type="Gene3D" id="6.10.140.850">
    <property type="match status" value="1"/>
</dbReference>
<keyword evidence="6" id="KW-1185">Reference proteome</keyword>
<organism evidence="5 6">
    <name type="scientific">Nocardioides cremeus</name>
    <dbReference type="NCBI Taxonomy" id="3058044"/>
    <lineage>
        <taxon>Bacteria</taxon>
        <taxon>Bacillati</taxon>
        <taxon>Actinomycetota</taxon>
        <taxon>Actinomycetes</taxon>
        <taxon>Propionibacteriales</taxon>
        <taxon>Nocardioidaceae</taxon>
        <taxon>Nocardioides</taxon>
    </lineage>
</organism>
<keyword evidence="3" id="KW-0238">DNA-binding</keyword>
<dbReference type="InterPro" id="IPR036388">
    <property type="entry name" value="WH-like_DNA-bd_sf"/>
</dbReference>
<accession>A0ABT8TNV1</accession>
<evidence type="ECO:0000313" key="6">
    <source>
        <dbReference type="Proteomes" id="UP001168363"/>
    </source>
</evidence>
<gene>
    <name evidence="5" type="ORF">QWJ41_07910</name>
</gene>
<comment type="similarity">
    <text evidence="1">Belongs to the BlaI transcriptional regulatory family.</text>
</comment>
<protein>
    <submittedName>
        <fullName evidence="5">BlaI/MecI/CopY family transcriptional regulator</fullName>
    </submittedName>
</protein>
<dbReference type="Gene3D" id="1.10.10.10">
    <property type="entry name" value="Winged helix-like DNA-binding domain superfamily/Winged helix DNA-binding domain"/>
    <property type="match status" value="1"/>
</dbReference>
<dbReference type="RefSeq" id="WP_302707079.1">
    <property type="nucleotide sequence ID" value="NZ_JAULSC010000005.1"/>
</dbReference>
<keyword evidence="2" id="KW-0805">Transcription regulation</keyword>
<keyword evidence="4" id="KW-0804">Transcription</keyword>
<proteinExistence type="inferred from homology"/>
<sequence>MQQRVSNLGPLEAVIMERLWARGRPTPVRAVLDELEHERSLAYTTVMTVMDNLHRKGLLGRERVGRAYHYVPVRSREEHTAALMSEVLADTADRGSALLHFVEQMQPEELDRLRSALDQRSSTKSEGE</sequence>
<evidence type="ECO:0000313" key="5">
    <source>
        <dbReference type="EMBL" id="MDO3395635.1"/>
    </source>
</evidence>
<dbReference type="SUPFAM" id="SSF46785">
    <property type="entry name" value="Winged helix' DNA-binding domain"/>
    <property type="match status" value="1"/>
</dbReference>
<name>A0ABT8TNV1_9ACTN</name>
<evidence type="ECO:0000256" key="1">
    <source>
        <dbReference type="ARBA" id="ARBA00011046"/>
    </source>
</evidence>
<dbReference type="Pfam" id="PF03965">
    <property type="entry name" value="Penicillinase_R"/>
    <property type="match status" value="1"/>
</dbReference>
<evidence type="ECO:0000256" key="4">
    <source>
        <dbReference type="ARBA" id="ARBA00023163"/>
    </source>
</evidence>
<dbReference type="InterPro" id="IPR036390">
    <property type="entry name" value="WH_DNA-bd_sf"/>
</dbReference>
<comment type="caution">
    <text evidence="5">The sequence shown here is derived from an EMBL/GenBank/DDBJ whole genome shotgun (WGS) entry which is preliminary data.</text>
</comment>
<evidence type="ECO:0000256" key="2">
    <source>
        <dbReference type="ARBA" id="ARBA00023015"/>
    </source>
</evidence>